<proteinExistence type="predicted"/>
<comment type="caution">
    <text evidence="1">The sequence shown here is derived from an EMBL/GenBank/DDBJ whole genome shotgun (WGS) entry which is preliminary data.</text>
</comment>
<accession>A0ABD1U4N1</accession>
<keyword evidence="2" id="KW-1185">Reference proteome</keyword>
<evidence type="ECO:0000313" key="1">
    <source>
        <dbReference type="EMBL" id="KAL2519975.1"/>
    </source>
</evidence>
<gene>
    <name evidence="1" type="ORF">Fot_23898</name>
</gene>
<dbReference type="AlphaFoldDB" id="A0ABD1U4N1"/>
<reference evidence="2" key="1">
    <citation type="submission" date="2024-07" db="EMBL/GenBank/DDBJ databases">
        <title>Two chromosome-level genome assemblies of Korean endemic species Abeliophyllum distichum and Forsythia ovata (Oleaceae).</title>
        <authorList>
            <person name="Jang H."/>
        </authorList>
    </citation>
    <scope>NUCLEOTIDE SEQUENCE [LARGE SCALE GENOMIC DNA]</scope>
</reference>
<organism evidence="1 2">
    <name type="scientific">Forsythia ovata</name>
    <dbReference type="NCBI Taxonomy" id="205694"/>
    <lineage>
        <taxon>Eukaryota</taxon>
        <taxon>Viridiplantae</taxon>
        <taxon>Streptophyta</taxon>
        <taxon>Embryophyta</taxon>
        <taxon>Tracheophyta</taxon>
        <taxon>Spermatophyta</taxon>
        <taxon>Magnoliopsida</taxon>
        <taxon>eudicotyledons</taxon>
        <taxon>Gunneridae</taxon>
        <taxon>Pentapetalae</taxon>
        <taxon>asterids</taxon>
        <taxon>lamiids</taxon>
        <taxon>Lamiales</taxon>
        <taxon>Oleaceae</taxon>
        <taxon>Forsythieae</taxon>
        <taxon>Forsythia</taxon>
    </lineage>
</organism>
<dbReference type="EMBL" id="JBFOLJ010000007">
    <property type="protein sequence ID" value="KAL2519975.1"/>
    <property type="molecule type" value="Genomic_DNA"/>
</dbReference>
<name>A0ABD1U4N1_9LAMI</name>
<sequence length="102" mass="10964">MEGDSRVRAISAVTKRWYSTVGRIQPSCVCHVIRTCIRPTSSPRGTSACRSVVTAVASRSPFAISQITLLAQYEVVCGIANRDRLATAVVTNLQVEVLLGEG</sequence>
<protein>
    <submittedName>
        <fullName evidence="1">Uncharacterized protein</fullName>
    </submittedName>
</protein>
<evidence type="ECO:0000313" key="2">
    <source>
        <dbReference type="Proteomes" id="UP001604277"/>
    </source>
</evidence>
<dbReference type="Proteomes" id="UP001604277">
    <property type="component" value="Unassembled WGS sequence"/>
</dbReference>